<name>A0AA36N895_9DINO</name>
<dbReference type="Gene3D" id="3.90.79.10">
    <property type="entry name" value="Nucleoside Triphosphate Pyrophosphohydrolase"/>
    <property type="match status" value="1"/>
</dbReference>
<evidence type="ECO:0000256" key="1">
    <source>
        <dbReference type="SAM" id="SignalP"/>
    </source>
</evidence>
<sequence>MPWHWLLLGVGFGSGESPFWQQECFLRQLQASEGWNVTPCWPSPWGAFDPGKVTTCPSHPSWSEQVGVYDIEGRHKGAASAWEAQTSCLWHRTVYVIPHFRGAILFQRRASWKWRMGGLWDVGLSETVELGEDLGKAAHRAVAEELGPEAALEPAECCRLSTGWSGSMPQMQVCQLDHNFVFTASGPESLSLGERDTEVDTLEYWTLEEYRERSAKAPFEFAPWVHALILGCLECFEPG</sequence>
<feature type="chain" id="PRO_5041455567" description="Nudix hydrolase domain-containing protein" evidence="1">
    <location>
        <begin position="16"/>
        <end position="239"/>
    </location>
</feature>
<evidence type="ECO:0000313" key="3">
    <source>
        <dbReference type="EMBL" id="CAJ1396259.1"/>
    </source>
</evidence>
<gene>
    <name evidence="3" type="ORF">EVOR1521_LOCUS20517</name>
</gene>
<accession>A0AA36N895</accession>
<organism evidence="3 4">
    <name type="scientific">Effrenium voratum</name>
    <dbReference type="NCBI Taxonomy" id="2562239"/>
    <lineage>
        <taxon>Eukaryota</taxon>
        <taxon>Sar</taxon>
        <taxon>Alveolata</taxon>
        <taxon>Dinophyceae</taxon>
        <taxon>Suessiales</taxon>
        <taxon>Symbiodiniaceae</taxon>
        <taxon>Effrenium</taxon>
    </lineage>
</organism>
<dbReference type="AlphaFoldDB" id="A0AA36N895"/>
<dbReference type="InterPro" id="IPR000086">
    <property type="entry name" value="NUDIX_hydrolase_dom"/>
</dbReference>
<protein>
    <recommendedName>
        <fullName evidence="2">Nudix hydrolase domain-containing protein</fullName>
    </recommendedName>
</protein>
<dbReference type="InterPro" id="IPR015797">
    <property type="entry name" value="NUDIX_hydrolase-like_dom_sf"/>
</dbReference>
<comment type="caution">
    <text evidence="3">The sequence shown here is derived from an EMBL/GenBank/DDBJ whole genome shotgun (WGS) entry which is preliminary data.</text>
</comment>
<dbReference type="Pfam" id="PF00293">
    <property type="entry name" value="NUDIX"/>
    <property type="match status" value="1"/>
</dbReference>
<reference evidence="3" key="1">
    <citation type="submission" date="2023-08" db="EMBL/GenBank/DDBJ databases">
        <authorList>
            <person name="Chen Y."/>
            <person name="Shah S."/>
            <person name="Dougan E. K."/>
            <person name="Thang M."/>
            <person name="Chan C."/>
        </authorList>
    </citation>
    <scope>NUCLEOTIDE SEQUENCE</scope>
</reference>
<feature type="signal peptide" evidence="1">
    <location>
        <begin position="1"/>
        <end position="15"/>
    </location>
</feature>
<dbReference type="PROSITE" id="PS51462">
    <property type="entry name" value="NUDIX"/>
    <property type="match status" value="1"/>
</dbReference>
<feature type="domain" description="Nudix hydrolase" evidence="2">
    <location>
        <begin position="89"/>
        <end position="227"/>
    </location>
</feature>
<proteinExistence type="predicted"/>
<evidence type="ECO:0000313" key="4">
    <source>
        <dbReference type="Proteomes" id="UP001178507"/>
    </source>
</evidence>
<dbReference type="Proteomes" id="UP001178507">
    <property type="component" value="Unassembled WGS sequence"/>
</dbReference>
<dbReference type="EMBL" id="CAUJNA010003224">
    <property type="protein sequence ID" value="CAJ1396259.1"/>
    <property type="molecule type" value="Genomic_DNA"/>
</dbReference>
<dbReference type="SUPFAM" id="SSF55811">
    <property type="entry name" value="Nudix"/>
    <property type="match status" value="1"/>
</dbReference>
<evidence type="ECO:0000259" key="2">
    <source>
        <dbReference type="PROSITE" id="PS51462"/>
    </source>
</evidence>
<keyword evidence="1" id="KW-0732">Signal</keyword>
<keyword evidence="4" id="KW-1185">Reference proteome</keyword>